<feature type="region of interest" description="Disordered" evidence="1">
    <location>
        <begin position="310"/>
        <end position="366"/>
    </location>
</feature>
<keyword evidence="3" id="KW-1185">Reference proteome</keyword>
<proteinExistence type="predicted"/>
<feature type="region of interest" description="Disordered" evidence="1">
    <location>
        <begin position="411"/>
        <end position="490"/>
    </location>
</feature>
<dbReference type="InParanoid" id="A9UWD4"/>
<feature type="compositionally biased region" description="Low complexity" evidence="1">
    <location>
        <begin position="339"/>
        <end position="352"/>
    </location>
</feature>
<dbReference type="KEGG" id="mbr:MONBRDRAFT_24421"/>
<evidence type="ECO:0000313" key="3">
    <source>
        <dbReference type="Proteomes" id="UP000001357"/>
    </source>
</evidence>
<dbReference type="RefSeq" id="XP_001744798.1">
    <property type="nucleotide sequence ID" value="XM_001744746.1"/>
</dbReference>
<name>A9UWD4_MONBE</name>
<feature type="region of interest" description="Disordered" evidence="1">
    <location>
        <begin position="655"/>
        <end position="681"/>
    </location>
</feature>
<dbReference type="STRING" id="81824.A9UWD4"/>
<gene>
    <name evidence="2" type="ORF">MONBRDRAFT_24421</name>
</gene>
<feature type="compositionally biased region" description="Basic and acidic residues" evidence="1">
    <location>
        <begin position="659"/>
        <end position="670"/>
    </location>
</feature>
<dbReference type="AlphaFoldDB" id="A9UWD4"/>
<evidence type="ECO:0000256" key="1">
    <source>
        <dbReference type="SAM" id="MobiDB-lite"/>
    </source>
</evidence>
<accession>A9UWD4</accession>
<reference evidence="2 3" key="1">
    <citation type="journal article" date="2008" name="Nature">
        <title>The genome of the choanoflagellate Monosiga brevicollis and the origin of metazoans.</title>
        <authorList>
            <consortium name="JGI Sequencing"/>
            <person name="King N."/>
            <person name="Westbrook M.J."/>
            <person name="Young S.L."/>
            <person name="Kuo A."/>
            <person name="Abedin M."/>
            <person name="Chapman J."/>
            <person name="Fairclough S."/>
            <person name="Hellsten U."/>
            <person name="Isogai Y."/>
            <person name="Letunic I."/>
            <person name="Marr M."/>
            <person name="Pincus D."/>
            <person name="Putnam N."/>
            <person name="Rokas A."/>
            <person name="Wright K.J."/>
            <person name="Zuzow R."/>
            <person name="Dirks W."/>
            <person name="Good M."/>
            <person name="Goodstein D."/>
            <person name="Lemons D."/>
            <person name="Li W."/>
            <person name="Lyons J.B."/>
            <person name="Morris A."/>
            <person name="Nichols S."/>
            <person name="Richter D.J."/>
            <person name="Salamov A."/>
            <person name="Bork P."/>
            <person name="Lim W.A."/>
            <person name="Manning G."/>
            <person name="Miller W.T."/>
            <person name="McGinnis W."/>
            <person name="Shapiro H."/>
            <person name="Tjian R."/>
            <person name="Grigoriev I.V."/>
            <person name="Rokhsar D."/>
        </authorList>
    </citation>
    <scope>NUCLEOTIDE SEQUENCE [LARGE SCALE GENOMIC DNA]</scope>
    <source>
        <strain evidence="3">MX1 / ATCC 50154</strain>
    </source>
</reference>
<dbReference type="EMBL" id="CH991547">
    <property type="protein sequence ID" value="EDQ90747.1"/>
    <property type="molecule type" value="Genomic_DNA"/>
</dbReference>
<feature type="region of interest" description="Disordered" evidence="1">
    <location>
        <begin position="583"/>
        <end position="625"/>
    </location>
</feature>
<evidence type="ECO:0000313" key="2">
    <source>
        <dbReference type="EMBL" id="EDQ90747.1"/>
    </source>
</evidence>
<dbReference type="GeneID" id="5889982"/>
<protein>
    <submittedName>
        <fullName evidence="2">Uncharacterized protein</fullName>
    </submittedName>
</protein>
<sequence>MASSPSPAQQPTTASPAPLDQFVSIVSSLNEHLLDNQPPKSRLLPSWKRRTTRFVNSIKPLRVFLSADDARYGLARAVILRYVASQIHTRLRQRLATSNFFNDRVLGYRLTLLLELLSRVDNQDGILATIAAAHPDLLLMALQAAHRISCGAQGTNSPLLQWLVLLLGTPAYFEALLTSEQLGQAFCLILLTINSQPNMGRYYPQLAASLLQMAHYNRGLRAKITFILRLMPSETARQSTLERALLKALSLPSEAINVCRQCGQDLNAALAGRILLDELALAASPTTHDILELPANLLAHSPLVRIDLGLAQKQRPRPRQEPAPVTRPGPHQQVSTTKSRSSSAQPSPSPASHRNISIDEPSSESTTATDMLDLCLTAEAHPNATIATDHGLLDEMPVAPTMLVPGTEASIRADNVPNPMTSTDAVAAAPPFSSQSTQTSSRAPMGTQRSTELPKANTSPSRPKPSRLPSADTDLDSPQPVPSWTANPSAAATPLNEDILYATTPPSVASSTQYSPAVSHVSLQTYEAMSPQAPGSVTFPPTFPPRARGSFVPVHHLQAVASPQAMPSGPPEALPLQAGVRTKGPATFPPTSHHHHHQPSEHFFPNQQKLHSPLPPTLAVGERPRYFPDGSTLASSLSNHKTNVLANAAALGLSASHEPTPKHARLEVIRRTSHPSLPNQS</sequence>
<dbReference type="Proteomes" id="UP000001357">
    <property type="component" value="Unassembled WGS sequence"/>
</dbReference>
<organism evidence="2 3">
    <name type="scientific">Monosiga brevicollis</name>
    <name type="common">Choanoflagellate</name>
    <dbReference type="NCBI Taxonomy" id="81824"/>
    <lineage>
        <taxon>Eukaryota</taxon>
        <taxon>Choanoflagellata</taxon>
        <taxon>Craspedida</taxon>
        <taxon>Salpingoecidae</taxon>
        <taxon>Monosiga</taxon>
    </lineage>
</organism>